<dbReference type="Proteomes" id="UP000887565">
    <property type="component" value="Unplaced"/>
</dbReference>
<keyword evidence="1" id="KW-1185">Reference proteome</keyword>
<reference evidence="2" key="1">
    <citation type="submission" date="2022-11" db="UniProtKB">
        <authorList>
            <consortium name="WormBaseParasite"/>
        </authorList>
    </citation>
    <scope>IDENTIFICATION</scope>
</reference>
<name>A0A915KRY6_ROMCU</name>
<accession>A0A915KRY6</accession>
<protein>
    <submittedName>
        <fullName evidence="2">HTH psq-type domain-containing protein</fullName>
    </submittedName>
</protein>
<dbReference type="AlphaFoldDB" id="A0A915KRY6"/>
<organism evidence="1 2">
    <name type="scientific">Romanomermis culicivorax</name>
    <name type="common">Nematode worm</name>
    <dbReference type="NCBI Taxonomy" id="13658"/>
    <lineage>
        <taxon>Eukaryota</taxon>
        <taxon>Metazoa</taxon>
        <taxon>Ecdysozoa</taxon>
        <taxon>Nematoda</taxon>
        <taxon>Enoplea</taxon>
        <taxon>Dorylaimia</taxon>
        <taxon>Mermithida</taxon>
        <taxon>Mermithoidea</taxon>
        <taxon>Mermithidae</taxon>
        <taxon>Romanomermis</taxon>
    </lineage>
</organism>
<dbReference type="WBParaSite" id="nRc.2.0.1.t40418-RA">
    <property type="protein sequence ID" value="nRc.2.0.1.t40418-RA"/>
    <property type="gene ID" value="nRc.2.0.1.g40418"/>
</dbReference>
<sequence length="96" mass="11092">MNINEASQVYSIPRATLQNNMKMKHMNPVGKPAVFSKEEHLTFASMAFKRRCLLDKHHICCFFNFCAIMQSTAESHNNLKLKLVQKIFFISKTVTI</sequence>
<evidence type="ECO:0000313" key="2">
    <source>
        <dbReference type="WBParaSite" id="nRc.2.0.1.t40418-RA"/>
    </source>
</evidence>
<proteinExistence type="predicted"/>
<evidence type="ECO:0000313" key="1">
    <source>
        <dbReference type="Proteomes" id="UP000887565"/>
    </source>
</evidence>